<dbReference type="PROSITE" id="PS51257">
    <property type="entry name" value="PROKAR_LIPOPROTEIN"/>
    <property type="match status" value="1"/>
</dbReference>
<evidence type="ECO:0008006" key="4">
    <source>
        <dbReference type="Google" id="ProtNLM"/>
    </source>
</evidence>
<feature type="chain" id="PRO_5031270784" description="Lipoprotein" evidence="1">
    <location>
        <begin position="17"/>
        <end position="317"/>
    </location>
</feature>
<reference evidence="2 3" key="1">
    <citation type="submission" date="2017-11" db="EMBL/GenBank/DDBJ databases">
        <title>The complete genome sequence and comparative genome analysis of Yersinia enterocolitica strain LC20.</title>
        <authorList>
            <person name="Shi G."/>
            <person name="Su M."/>
            <person name="Liang J."/>
            <person name="Gu W."/>
            <person name="Xiao Y."/>
            <person name="Zhang Z."/>
            <person name="Qiu H."/>
            <person name="Duan R."/>
            <person name="Zhang Z."/>
            <person name="Li Y."/>
            <person name="Zhang X."/>
            <person name="Ling Y."/>
            <person name="Song L."/>
            <person name="Chen M."/>
            <person name="Zhao Y."/>
            <person name="Wu J."/>
            <person name="Jing H."/>
            <person name="Xiao J."/>
            <person name="Wang X."/>
        </authorList>
    </citation>
    <scope>NUCLEOTIDE SEQUENCE [LARGE SCALE GENOMIC DNA]</scope>
    <source>
        <strain evidence="2 3">LC20</strain>
    </source>
</reference>
<accession>A0A7U4GHP2</accession>
<keyword evidence="1" id="KW-0732">Signal</keyword>
<dbReference type="KEGG" id="yel:LC20_04345"/>
<dbReference type="Proteomes" id="UP000230961">
    <property type="component" value="Chromosome"/>
</dbReference>
<organism evidence="2 3">
    <name type="scientific">Yersinia enterocolitica LC20</name>
    <dbReference type="NCBI Taxonomy" id="1443113"/>
    <lineage>
        <taxon>Bacteria</taxon>
        <taxon>Pseudomonadati</taxon>
        <taxon>Pseudomonadota</taxon>
        <taxon>Gammaproteobacteria</taxon>
        <taxon>Enterobacterales</taxon>
        <taxon>Yersiniaceae</taxon>
        <taxon>Yersinia</taxon>
    </lineage>
</organism>
<sequence>MRILIIILSLLIAACADQTSGVIKDFATVTNSSAEINRQLITEYKNTFKVRKIAEIAKANTTLNIEFSEGTPYIPELNIALDSKSEEQQKIIETSEQLTTVNDVLALYSVLLVKLAAAGNVEDINKASTNFNNSLTQINNSLKTTFNRQDEVITAKQIAAISSTIDTAAIASIDYYRNQKIKKVVNEANVLIGNIHKILVNDLANGDVISKVYYTRRDIFAKEVIDYNYIKTYTKFNSRYDELNYFYQKEGELSKASENNFKIGLIKNLDNIKDAHQKLTDQVNDNSLSDANLLMLIEQISAYVNQYKKFNSSVNVN</sequence>
<evidence type="ECO:0000313" key="3">
    <source>
        <dbReference type="Proteomes" id="UP000230961"/>
    </source>
</evidence>
<evidence type="ECO:0000256" key="1">
    <source>
        <dbReference type="SAM" id="SignalP"/>
    </source>
</evidence>
<name>A0A7U4GHP2_YEREN</name>
<dbReference type="EMBL" id="CP007448">
    <property type="protein sequence ID" value="AHM75598.1"/>
    <property type="molecule type" value="Genomic_DNA"/>
</dbReference>
<feature type="signal peptide" evidence="1">
    <location>
        <begin position="1"/>
        <end position="16"/>
    </location>
</feature>
<gene>
    <name evidence="2" type="ORF">LC20_04345</name>
</gene>
<dbReference type="AlphaFoldDB" id="A0A7U4GHP2"/>
<proteinExistence type="predicted"/>
<protein>
    <recommendedName>
        <fullName evidence="4">Lipoprotein</fullName>
    </recommendedName>
</protein>
<evidence type="ECO:0000313" key="2">
    <source>
        <dbReference type="EMBL" id="AHM75598.1"/>
    </source>
</evidence>